<keyword evidence="1" id="KW-1133">Transmembrane helix</keyword>
<dbReference type="EMBL" id="LRQV01000011">
    <property type="protein sequence ID" value="KXK62929.1"/>
    <property type="molecule type" value="Genomic_DNA"/>
</dbReference>
<name>A0A136PWR2_9ACTN</name>
<sequence>MNLVRSELLKIRTTAAWLWMALGALLAVALAFVTNAWLAHTTLTGDADMLGLPPEEAAAQQDVVGQAANLYTSGQYFGLLFVMLIGVLMVTNEFFHQTATTTFLSTPKRTSVIFSKLVAASLIGFVFWLVTSVINLVAGALFMSINDFGTQLGEWEVQRAFLFNLLAYALWTILGIGVGTLITNQIGAVVTSAVVYLIGTQVASLFFFLLSSWLDSEAVLKWQVVLPSVASSVMVNSIESPMLPAWWVGALVLVGYAVVTGTIGILITRRRDIS</sequence>
<comment type="caution">
    <text evidence="2">The sequence shown here is derived from an EMBL/GenBank/DDBJ whole genome shotgun (WGS) entry which is preliminary data.</text>
</comment>
<gene>
    <name evidence="2" type="ORF">AWW66_05405</name>
</gene>
<keyword evidence="3" id="KW-1185">Reference proteome</keyword>
<dbReference type="OrthoDB" id="5244396at2"/>
<dbReference type="Proteomes" id="UP000070620">
    <property type="component" value="Unassembled WGS sequence"/>
</dbReference>
<dbReference type="PANTHER" id="PTHR37305">
    <property type="entry name" value="INTEGRAL MEMBRANE PROTEIN-RELATED"/>
    <property type="match status" value="1"/>
</dbReference>
<protein>
    <recommendedName>
        <fullName evidence="4">ABC transporter permease</fullName>
    </recommendedName>
</protein>
<evidence type="ECO:0008006" key="4">
    <source>
        <dbReference type="Google" id="ProtNLM"/>
    </source>
</evidence>
<organism evidence="2 3">
    <name type="scientific">Micromonospora rosaria</name>
    <dbReference type="NCBI Taxonomy" id="47874"/>
    <lineage>
        <taxon>Bacteria</taxon>
        <taxon>Bacillati</taxon>
        <taxon>Actinomycetota</taxon>
        <taxon>Actinomycetes</taxon>
        <taxon>Micromonosporales</taxon>
        <taxon>Micromonosporaceae</taxon>
        <taxon>Micromonospora</taxon>
    </lineage>
</organism>
<dbReference type="AlphaFoldDB" id="A0A136PWR2"/>
<evidence type="ECO:0000256" key="1">
    <source>
        <dbReference type="SAM" id="Phobius"/>
    </source>
</evidence>
<feature type="transmembrane region" description="Helical" evidence="1">
    <location>
        <begin position="245"/>
        <end position="267"/>
    </location>
</feature>
<feature type="transmembrane region" description="Helical" evidence="1">
    <location>
        <begin position="76"/>
        <end position="96"/>
    </location>
</feature>
<feature type="transmembrane region" description="Helical" evidence="1">
    <location>
        <begin position="194"/>
        <end position="214"/>
    </location>
</feature>
<feature type="transmembrane region" description="Helical" evidence="1">
    <location>
        <begin position="117"/>
        <end position="141"/>
    </location>
</feature>
<proteinExistence type="predicted"/>
<reference evidence="2 3" key="1">
    <citation type="submission" date="2016-01" db="EMBL/GenBank/DDBJ databases">
        <title>Whole genome sequence and analysis of Micromonospora rosaria DSM 803, which can produce antibacterial substance rosamicin.</title>
        <authorList>
            <person name="Yang H."/>
            <person name="He X."/>
            <person name="Zhu D."/>
        </authorList>
    </citation>
    <scope>NUCLEOTIDE SEQUENCE [LARGE SCALE GENOMIC DNA]</scope>
    <source>
        <strain evidence="2 3">DSM 803</strain>
    </source>
</reference>
<dbReference type="PANTHER" id="PTHR37305:SF1">
    <property type="entry name" value="MEMBRANE PROTEIN"/>
    <property type="match status" value="1"/>
</dbReference>
<evidence type="ECO:0000313" key="3">
    <source>
        <dbReference type="Proteomes" id="UP000070620"/>
    </source>
</evidence>
<keyword evidence="1" id="KW-0472">Membrane</keyword>
<feature type="transmembrane region" description="Helical" evidence="1">
    <location>
        <begin position="161"/>
        <end position="182"/>
    </location>
</feature>
<evidence type="ECO:0000313" key="2">
    <source>
        <dbReference type="EMBL" id="KXK62929.1"/>
    </source>
</evidence>
<keyword evidence="1" id="KW-0812">Transmembrane</keyword>
<accession>A0A136PWR2</accession>
<feature type="transmembrane region" description="Helical" evidence="1">
    <location>
        <begin position="16"/>
        <end position="39"/>
    </location>
</feature>
<dbReference type="RefSeq" id="WP_067360601.1">
    <property type="nucleotide sequence ID" value="NZ_JBIUBN010000001.1"/>
</dbReference>